<dbReference type="InterPro" id="IPR040655">
    <property type="entry name" value="TIAM1_CC-Ex"/>
</dbReference>
<dbReference type="PROSITE" id="PS50003">
    <property type="entry name" value="PH_DOMAIN"/>
    <property type="match status" value="1"/>
</dbReference>
<dbReference type="Pfam" id="PF00169">
    <property type="entry name" value="PH"/>
    <property type="match status" value="1"/>
</dbReference>
<evidence type="ECO:0000256" key="1">
    <source>
        <dbReference type="SAM" id="MobiDB-lite"/>
    </source>
</evidence>
<accession>A0AB34I1V5</accession>
<name>A0AB34I1V5_ESCRO</name>
<dbReference type="InterPro" id="IPR001849">
    <property type="entry name" value="PH_domain"/>
</dbReference>
<comment type="caution">
    <text evidence="3">The sequence shown here is derived from an EMBL/GenBank/DDBJ whole genome shotgun (WGS) entry which is preliminary data.</text>
</comment>
<dbReference type="InterPro" id="IPR043537">
    <property type="entry name" value="Tiam1/Tiam2/Sif"/>
</dbReference>
<dbReference type="GO" id="GO:0005085">
    <property type="term" value="F:guanyl-nucleotide exchange factor activity"/>
    <property type="evidence" value="ECO:0007669"/>
    <property type="project" value="InterPro"/>
</dbReference>
<dbReference type="Pfam" id="PF18385">
    <property type="entry name" value="Tiam_CC_Ex"/>
    <property type="match status" value="1"/>
</dbReference>
<dbReference type="InterPro" id="IPR011993">
    <property type="entry name" value="PH-like_dom_sf"/>
</dbReference>
<keyword evidence="4" id="KW-1185">Reference proteome</keyword>
<reference evidence="3 4" key="1">
    <citation type="submission" date="2022-11" db="EMBL/GenBank/DDBJ databases">
        <title>Whole genome sequence of Eschrichtius robustus ER-17-0199.</title>
        <authorList>
            <person name="Bruniche-Olsen A."/>
            <person name="Black A.N."/>
            <person name="Fields C.J."/>
            <person name="Walden K."/>
            <person name="Dewoody J.A."/>
        </authorList>
    </citation>
    <scope>NUCLEOTIDE SEQUENCE [LARGE SCALE GENOMIC DNA]</scope>
    <source>
        <strain evidence="3">ER-17-0199</strain>
        <tissue evidence="3">Blubber</tissue>
    </source>
</reference>
<evidence type="ECO:0000259" key="2">
    <source>
        <dbReference type="PROSITE" id="PS50003"/>
    </source>
</evidence>
<dbReference type="SMART" id="SM00233">
    <property type="entry name" value="PH"/>
    <property type="match status" value="1"/>
</dbReference>
<dbReference type="PANTHER" id="PTHR46001">
    <property type="entry name" value="TIAM (MAMMALIAN TUMOR INVASION AND METASTASIS FACTOR) HOMOLOG"/>
    <property type="match status" value="1"/>
</dbReference>
<dbReference type="GO" id="GO:0007264">
    <property type="term" value="P:small GTPase-mediated signal transduction"/>
    <property type="evidence" value="ECO:0007669"/>
    <property type="project" value="InterPro"/>
</dbReference>
<dbReference type="SUPFAM" id="SSF50729">
    <property type="entry name" value="PH domain-like"/>
    <property type="match status" value="1"/>
</dbReference>
<dbReference type="Gene3D" id="2.30.29.30">
    <property type="entry name" value="Pleckstrin-homology domain (PH domain)/Phosphotyrosine-binding domain (PTB)"/>
    <property type="match status" value="1"/>
</dbReference>
<sequence>MGGYLCCSQEPRSKEGSDYFDSRSDGLNVDMQGPSQASASLWSGGSAQILSHRSESAHAIGSDPLQQNIYENFMRELEMSRTNTENLETSSETAESSSDSLSSLEQLDLLFEKEQGVVRKAGWLFFKPLVTLQKERKLELVARRKWKQYWVTLKGCTLLFYETYGKNSMDQSSAPRYALFAEDSIVQAVPEHPKKENVFCLSNSFGDVYLFQATSQTDLENWVTAIHSACASLFAKKHGKEDTVRLLKNQTRNLVQKIDMDSKMKKMAELQLSVVSDPKNRKAIENQIQQWEQNLEKFHMDLFRMRCYLASLQGGELPNPKSLLAAASRPSKLALGRLGVLSVSSFHALVSFRGRLFSGVKGEHCGCSPFSSLLTFSSAVT</sequence>
<protein>
    <recommendedName>
        <fullName evidence="2">PH domain-containing protein</fullName>
    </recommendedName>
</protein>
<dbReference type="FunFam" id="2.30.29.30:FF:000065">
    <property type="entry name" value="T cell lymphoma invasion and metastasis 1"/>
    <property type="match status" value="1"/>
</dbReference>
<gene>
    <name evidence="3" type="ORF">J1605_017440</name>
</gene>
<evidence type="ECO:0000313" key="3">
    <source>
        <dbReference type="EMBL" id="KAJ8797212.1"/>
    </source>
</evidence>
<feature type="domain" description="PH" evidence="2">
    <location>
        <begin position="117"/>
        <end position="231"/>
    </location>
</feature>
<dbReference type="CDD" id="cd01230">
    <property type="entry name" value="PH1_Tiam1_2"/>
    <property type="match status" value="1"/>
</dbReference>
<organism evidence="3 4">
    <name type="scientific">Eschrichtius robustus</name>
    <name type="common">California gray whale</name>
    <name type="synonym">Eschrichtius gibbosus</name>
    <dbReference type="NCBI Taxonomy" id="9764"/>
    <lineage>
        <taxon>Eukaryota</taxon>
        <taxon>Metazoa</taxon>
        <taxon>Chordata</taxon>
        <taxon>Craniata</taxon>
        <taxon>Vertebrata</taxon>
        <taxon>Euteleostomi</taxon>
        <taxon>Mammalia</taxon>
        <taxon>Eutheria</taxon>
        <taxon>Laurasiatheria</taxon>
        <taxon>Artiodactyla</taxon>
        <taxon>Whippomorpha</taxon>
        <taxon>Cetacea</taxon>
        <taxon>Mysticeti</taxon>
        <taxon>Eschrichtiidae</taxon>
        <taxon>Eschrichtius</taxon>
    </lineage>
</organism>
<feature type="region of interest" description="Disordered" evidence="1">
    <location>
        <begin position="1"/>
        <end position="40"/>
    </location>
</feature>
<proteinExistence type="predicted"/>
<feature type="compositionally biased region" description="Basic and acidic residues" evidence="1">
    <location>
        <begin position="11"/>
        <end position="24"/>
    </location>
</feature>
<dbReference type="AlphaFoldDB" id="A0AB34I1V5"/>
<evidence type="ECO:0000313" key="4">
    <source>
        <dbReference type="Proteomes" id="UP001159641"/>
    </source>
</evidence>
<dbReference type="PANTHER" id="PTHR46001:SF5">
    <property type="entry name" value="RHO GUANINE NUCLEOTIDE EXCHANGE FACTOR TIAM2"/>
    <property type="match status" value="1"/>
</dbReference>
<dbReference type="Proteomes" id="UP001159641">
    <property type="component" value="Unassembled WGS sequence"/>
</dbReference>
<dbReference type="EMBL" id="JAIQCJ010000254">
    <property type="protein sequence ID" value="KAJ8797212.1"/>
    <property type="molecule type" value="Genomic_DNA"/>
</dbReference>
<dbReference type="Gene3D" id="6.10.140.680">
    <property type="match status" value="1"/>
</dbReference>